<name>A0ABP1PI12_9HEXA</name>
<proteinExistence type="predicted"/>
<evidence type="ECO:0000313" key="3">
    <source>
        <dbReference type="Proteomes" id="UP001642540"/>
    </source>
</evidence>
<keyword evidence="3" id="KW-1185">Reference proteome</keyword>
<dbReference type="PANTHER" id="PTHR47331">
    <property type="entry name" value="PHD-TYPE DOMAIN-CONTAINING PROTEIN"/>
    <property type="match status" value="1"/>
</dbReference>
<accession>A0ABP1PI12</accession>
<organism evidence="2 3">
    <name type="scientific">Orchesella dallaii</name>
    <dbReference type="NCBI Taxonomy" id="48710"/>
    <lineage>
        <taxon>Eukaryota</taxon>
        <taxon>Metazoa</taxon>
        <taxon>Ecdysozoa</taxon>
        <taxon>Arthropoda</taxon>
        <taxon>Hexapoda</taxon>
        <taxon>Collembola</taxon>
        <taxon>Entomobryomorpha</taxon>
        <taxon>Entomobryoidea</taxon>
        <taxon>Orchesellidae</taxon>
        <taxon>Orchesellinae</taxon>
        <taxon>Orchesella</taxon>
    </lineage>
</organism>
<sequence>MEALRKTRGGYRGVFTRKHTDLAVLLAFPGYDYAAAKLKLESLEQTMEKIQSTDEKILDMMSKDNTVTDEQKEKEIVDMSSFSDRFIDIKAQVNALDGHQSGTGIRASLSTGQTGMESCLPEELLRTWQRQPKLATDTRSDMRRLLDFMNNEVLNEQKINLARDAFGNGTPDPKKNNKKKQEPGREEKTELLPTAAALHRNSESSNCLFCAKSHESKDCTLVNRMSLDEKRQKIKDARACFKCLRTGHAVKFCRVKYLSCAICSKP</sequence>
<dbReference type="EMBL" id="CAXLJM020000001">
    <property type="protein sequence ID" value="CAL8068344.1"/>
    <property type="molecule type" value="Genomic_DNA"/>
</dbReference>
<comment type="caution">
    <text evidence="2">The sequence shown here is derived from an EMBL/GenBank/DDBJ whole genome shotgun (WGS) entry which is preliminary data.</text>
</comment>
<evidence type="ECO:0000313" key="2">
    <source>
        <dbReference type="EMBL" id="CAL8068344.1"/>
    </source>
</evidence>
<gene>
    <name evidence="2" type="ORF">ODALV1_LOCUS225</name>
</gene>
<dbReference type="Proteomes" id="UP001642540">
    <property type="component" value="Unassembled WGS sequence"/>
</dbReference>
<protein>
    <recommendedName>
        <fullName evidence="4">CCHC-type domain-containing protein</fullName>
    </recommendedName>
</protein>
<feature type="region of interest" description="Disordered" evidence="1">
    <location>
        <begin position="163"/>
        <end position="188"/>
    </location>
</feature>
<reference evidence="2 3" key="1">
    <citation type="submission" date="2024-08" db="EMBL/GenBank/DDBJ databases">
        <authorList>
            <person name="Cucini C."/>
            <person name="Frati F."/>
        </authorList>
    </citation>
    <scope>NUCLEOTIDE SEQUENCE [LARGE SCALE GENOMIC DNA]</scope>
</reference>
<feature type="compositionally biased region" description="Basic and acidic residues" evidence="1">
    <location>
        <begin position="172"/>
        <end position="188"/>
    </location>
</feature>
<evidence type="ECO:0000256" key="1">
    <source>
        <dbReference type="SAM" id="MobiDB-lite"/>
    </source>
</evidence>
<evidence type="ECO:0008006" key="4">
    <source>
        <dbReference type="Google" id="ProtNLM"/>
    </source>
</evidence>